<proteinExistence type="predicted"/>
<dbReference type="Gene3D" id="3.30.420.10">
    <property type="entry name" value="Ribonuclease H-like superfamily/Ribonuclease H"/>
    <property type="match status" value="1"/>
</dbReference>
<dbReference type="AlphaFoldDB" id="A0AAV0X3J5"/>
<organism evidence="1 2">
    <name type="scientific">Macrosiphum euphorbiae</name>
    <name type="common">potato aphid</name>
    <dbReference type="NCBI Taxonomy" id="13131"/>
    <lineage>
        <taxon>Eukaryota</taxon>
        <taxon>Metazoa</taxon>
        <taxon>Ecdysozoa</taxon>
        <taxon>Arthropoda</taxon>
        <taxon>Hexapoda</taxon>
        <taxon>Insecta</taxon>
        <taxon>Pterygota</taxon>
        <taxon>Neoptera</taxon>
        <taxon>Paraneoptera</taxon>
        <taxon>Hemiptera</taxon>
        <taxon>Sternorrhyncha</taxon>
        <taxon>Aphidomorpha</taxon>
        <taxon>Aphidoidea</taxon>
        <taxon>Aphididae</taxon>
        <taxon>Macrosiphini</taxon>
        <taxon>Macrosiphum</taxon>
    </lineage>
</organism>
<dbReference type="InterPro" id="IPR036397">
    <property type="entry name" value="RNaseH_sf"/>
</dbReference>
<sequence length="112" mass="12719">MAKTTQEWLENSVPNCIKASDWPSASPDLSPIDYGLWSILEERACKKRHVNLESLKRSIAKAAAEIPLETILTCIEQYGRNVYVVVLKTKCDILNNLYMVTIVISYAIQIYL</sequence>
<dbReference type="Proteomes" id="UP001160148">
    <property type="component" value="Unassembled WGS sequence"/>
</dbReference>
<keyword evidence="2" id="KW-1185">Reference proteome</keyword>
<dbReference type="GO" id="GO:0003676">
    <property type="term" value="F:nucleic acid binding"/>
    <property type="evidence" value="ECO:0007669"/>
    <property type="project" value="InterPro"/>
</dbReference>
<dbReference type="EMBL" id="CARXXK010000003">
    <property type="protein sequence ID" value="CAI6362810.1"/>
    <property type="molecule type" value="Genomic_DNA"/>
</dbReference>
<reference evidence="1 2" key="1">
    <citation type="submission" date="2023-01" db="EMBL/GenBank/DDBJ databases">
        <authorList>
            <person name="Whitehead M."/>
        </authorList>
    </citation>
    <scope>NUCLEOTIDE SEQUENCE [LARGE SCALE GENOMIC DNA]</scope>
</reference>
<comment type="caution">
    <text evidence="1">The sequence shown here is derived from an EMBL/GenBank/DDBJ whole genome shotgun (WGS) entry which is preliminary data.</text>
</comment>
<evidence type="ECO:0000313" key="2">
    <source>
        <dbReference type="Proteomes" id="UP001160148"/>
    </source>
</evidence>
<name>A0AAV0X3J5_9HEMI</name>
<accession>A0AAV0X3J5</accession>
<evidence type="ECO:0000313" key="1">
    <source>
        <dbReference type="EMBL" id="CAI6362810.1"/>
    </source>
</evidence>
<protein>
    <submittedName>
        <fullName evidence="1">Uncharacterized protein</fullName>
    </submittedName>
</protein>
<gene>
    <name evidence="1" type="ORF">MEUPH1_LOCUS17846</name>
</gene>